<comment type="caution">
    <text evidence="1">The sequence shown here is derived from an EMBL/GenBank/DDBJ whole genome shotgun (WGS) entry which is preliminary data.</text>
</comment>
<dbReference type="Proteomes" id="UP001148737">
    <property type="component" value="Unassembled WGS sequence"/>
</dbReference>
<protein>
    <submittedName>
        <fullName evidence="1">Uncharacterized protein</fullName>
    </submittedName>
</protein>
<proteinExistence type="predicted"/>
<reference evidence="1" key="1">
    <citation type="submission" date="2022-07" db="EMBL/GenBank/DDBJ databases">
        <title>Genome Sequence of Lecanicillium saksenae.</title>
        <authorList>
            <person name="Buettner E."/>
        </authorList>
    </citation>
    <scope>NUCLEOTIDE SEQUENCE</scope>
    <source>
        <strain evidence="1">VT-O1</strain>
    </source>
</reference>
<sequence>MTTYETVQDQFVQVGDIRFAYRHIGLSEGVPLVLLMHFRGTMDHWDPVLINTLAAARPVILIDNAGVGRSGGQVPETLQGWAQHYLDVMVKGLGISHFDVAGFSMGGMVAQILTLNAALAGADVIVRSLVLLGTMPSVGEGVTHADRAAYNQLRAAASHEEQRAAFLANLFEKSPTSQAAGKAAWDRITSARKERLDHVGAEGTKRQGAALVNFLDPTKATDGSFNRLDELQMPVLIATGSLLYPTRNVRLHVLTEAYA</sequence>
<evidence type="ECO:0000313" key="2">
    <source>
        <dbReference type="Proteomes" id="UP001148737"/>
    </source>
</evidence>
<keyword evidence="2" id="KW-1185">Reference proteome</keyword>
<dbReference type="EMBL" id="JANAKD010000253">
    <property type="protein sequence ID" value="KAJ3495725.1"/>
    <property type="molecule type" value="Genomic_DNA"/>
</dbReference>
<name>A0ACC1R0K2_9HYPO</name>
<accession>A0ACC1R0K2</accession>
<evidence type="ECO:0000313" key="1">
    <source>
        <dbReference type="EMBL" id="KAJ3495725.1"/>
    </source>
</evidence>
<gene>
    <name evidence="1" type="ORF">NLG97_g3190</name>
</gene>
<organism evidence="1 2">
    <name type="scientific">Lecanicillium saksenae</name>
    <dbReference type="NCBI Taxonomy" id="468837"/>
    <lineage>
        <taxon>Eukaryota</taxon>
        <taxon>Fungi</taxon>
        <taxon>Dikarya</taxon>
        <taxon>Ascomycota</taxon>
        <taxon>Pezizomycotina</taxon>
        <taxon>Sordariomycetes</taxon>
        <taxon>Hypocreomycetidae</taxon>
        <taxon>Hypocreales</taxon>
        <taxon>Cordycipitaceae</taxon>
        <taxon>Lecanicillium</taxon>
    </lineage>
</organism>